<dbReference type="Proteomes" id="UP001152797">
    <property type="component" value="Unassembled WGS sequence"/>
</dbReference>
<evidence type="ECO:0000313" key="3">
    <source>
        <dbReference type="Proteomes" id="UP001152797"/>
    </source>
</evidence>
<dbReference type="AlphaFoldDB" id="A0A9P1DNX6"/>
<protein>
    <submittedName>
        <fullName evidence="1">Uncharacterized protein</fullName>
    </submittedName>
</protein>
<sequence length="448" mass="50677">MPLPAQVWEPICTGILEFLNGWVLVSFLATCKAARGCQAQLQHVQNVRLQVEHLNRFLRTAVRRDCLCLPGFDIGKLAEARLIPINPLPTLPGRNMMLLLDETYALNPCPATFANFREWLEDHFWPEDIGQTLDVGALVRDMHGADSALFCNPDLEALTTILCPHLEPAYSPSWATAGRGPVRVKGFEATRYPAFLLAWAECQGFPLHLPCSLMENYGRCCHASVAINSAVPHFLLCEALQHFEDGWASFRVMATCRQARDSAAQVATSLRTARQTLLDMMAYLQGQRPRLPGFLVEDKLDIAMLRLLIWDPPVHARILFRPITFMEDAFAFGARGGMQRWIDHYPQYRGLDPLGVLRVMNPSHQSCESFQAFIAVLQQADARFFYSPVVYRNDVPMEEQLPPSPGLVIAMRYQGFPLMICAGFSHAHYLETVYAPWFLHQLNRYDLS</sequence>
<evidence type="ECO:0000313" key="1">
    <source>
        <dbReference type="EMBL" id="CAI4013685.1"/>
    </source>
</evidence>
<reference evidence="1" key="1">
    <citation type="submission" date="2022-10" db="EMBL/GenBank/DDBJ databases">
        <authorList>
            <person name="Chen Y."/>
            <person name="Dougan E. K."/>
            <person name="Chan C."/>
            <person name="Rhodes N."/>
            <person name="Thang M."/>
        </authorList>
    </citation>
    <scope>NUCLEOTIDE SEQUENCE</scope>
</reference>
<accession>A0A9P1DNX6</accession>
<comment type="caution">
    <text evidence="1">The sequence shown here is derived from an EMBL/GenBank/DDBJ whole genome shotgun (WGS) entry which is preliminary data.</text>
</comment>
<reference evidence="2" key="2">
    <citation type="submission" date="2024-04" db="EMBL/GenBank/DDBJ databases">
        <authorList>
            <person name="Chen Y."/>
            <person name="Shah S."/>
            <person name="Dougan E. K."/>
            <person name="Thang M."/>
            <person name="Chan C."/>
        </authorList>
    </citation>
    <scope>NUCLEOTIDE SEQUENCE [LARGE SCALE GENOMIC DNA]</scope>
</reference>
<organism evidence="1">
    <name type="scientific">Cladocopium goreaui</name>
    <dbReference type="NCBI Taxonomy" id="2562237"/>
    <lineage>
        <taxon>Eukaryota</taxon>
        <taxon>Sar</taxon>
        <taxon>Alveolata</taxon>
        <taxon>Dinophyceae</taxon>
        <taxon>Suessiales</taxon>
        <taxon>Symbiodiniaceae</taxon>
        <taxon>Cladocopium</taxon>
    </lineage>
</organism>
<dbReference type="EMBL" id="CAMXCT010005990">
    <property type="protein sequence ID" value="CAI4013685.1"/>
    <property type="molecule type" value="Genomic_DNA"/>
</dbReference>
<dbReference type="EMBL" id="CAMXCT030005990">
    <property type="protein sequence ID" value="CAL4800997.1"/>
    <property type="molecule type" value="Genomic_DNA"/>
</dbReference>
<proteinExistence type="predicted"/>
<name>A0A9P1DNX6_9DINO</name>
<gene>
    <name evidence="1" type="ORF">C1SCF055_LOCUS38640</name>
</gene>
<keyword evidence="3" id="KW-1185">Reference proteome</keyword>
<dbReference type="EMBL" id="CAMXCT020005990">
    <property type="protein sequence ID" value="CAL1167060.1"/>
    <property type="molecule type" value="Genomic_DNA"/>
</dbReference>
<evidence type="ECO:0000313" key="2">
    <source>
        <dbReference type="EMBL" id="CAL1167060.1"/>
    </source>
</evidence>